<name>A0ABD1AFA7_CARAN</name>
<dbReference type="PROSITE" id="PS50812">
    <property type="entry name" value="PWWP"/>
    <property type="match status" value="1"/>
</dbReference>
<evidence type="ECO:0000313" key="3">
    <source>
        <dbReference type="EMBL" id="KAL1200115.1"/>
    </source>
</evidence>
<dbReference type="PANTHER" id="PTHR42851:SF19">
    <property type="entry name" value="PWWP DOMAIN-CONTAINING PROTEIN 2-RELATED"/>
    <property type="match status" value="1"/>
</dbReference>
<comment type="caution">
    <text evidence="3">The sequence shown here is derived from an EMBL/GenBank/DDBJ whole genome shotgun (WGS) entry which is preliminary data.</text>
</comment>
<dbReference type="Gene3D" id="2.30.30.140">
    <property type="match status" value="1"/>
</dbReference>
<dbReference type="EMBL" id="JBANAX010000632">
    <property type="protein sequence ID" value="KAL1200115.1"/>
    <property type="molecule type" value="Genomic_DNA"/>
</dbReference>
<gene>
    <name evidence="3" type="ORF">V5N11_032137</name>
</gene>
<dbReference type="PANTHER" id="PTHR42851">
    <property type="entry name" value="ALDOLASE-RELATED"/>
    <property type="match status" value="1"/>
</dbReference>
<feature type="region of interest" description="Disordered" evidence="1">
    <location>
        <begin position="325"/>
        <end position="394"/>
    </location>
</feature>
<feature type="compositionally biased region" description="Basic and acidic residues" evidence="1">
    <location>
        <begin position="325"/>
        <end position="342"/>
    </location>
</feature>
<evidence type="ECO:0000313" key="4">
    <source>
        <dbReference type="Proteomes" id="UP001558713"/>
    </source>
</evidence>
<dbReference type="Pfam" id="PF00855">
    <property type="entry name" value="PWWP"/>
    <property type="match status" value="1"/>
</dbReference>
<proteinExistence type="predicted"/>
<dbReference type="SMART" id="SM00293">
    <property type="entry name" value="PWWP"/>
    <property type="match status" value="1"/>
</dbReference>
<reference evidence="3 4" key="1">
    <citation type="submission" date="2024-04" db="EMBL/GenBank/DDBJ databases">
        <title>Genome assembly C_amara_ONT_v2.</title>
        <authorList>
            <person name="Yant L."/>
            <person name="Moore C."/>
            <person name="Slenker M."/>
        </authorList>
    </citation>
    <scope>NUCLEOTIDE SEQUENCE [LARGE SCALE GENOMIC DNA]</scope>
    <source>
        <tissue evidence="3">Leaf</tissue>
    </source>
</reference>
<dbReference type="CDD" id="cd05162">
    <property type="entry name" value="PWWP"/>
    <property type="match status" value="1"/>
</dbReference>
<keyword evidence="4" id="KW-1185">Reference proteome</keyword>
<dbReference type="AlphaFoldDB" id="A0ABD1AFA7"/>
<feature type="compositionally biased region" description="Basic and acidic residues" evidence="1">
    <location>
        <begin position="355"/>
        <end position="388"/>
    </location>
</feature>
<evidence type="ECO:0000256" key="1">
    <source>
        <dbReference type="SAM" id="MobiDB-lite"/>
    </source>
</evidence>
<organism evidence="3 4">
    <name type="scientific">Cardamine amara subsp. amara</name>
    <dbReference type="NCBI Taxonomy" id="228776"/>
    <lineage>
        <taxon>Eukaryota</taxon>
        <taxon>Viridiplantae</taxon>
        <taxon>Streptophyta</taxon>
        <taxon>Embryophyta</taxon>
        <taxon>Tracheophyta</taxon>
        <taxon>Spermatophyta</taxon>
        <taxon>Magnoliopsida</taxon>
        <taxon>eudicotyledons</taxon>
        <taxon>Gunneridae</taxon>
        <taxon>Pentapetalae</taxon>
        <taxon>rosids</taxon>
        <taxon>malvids</taxon>
        <taxon>Brassicales</taxon>
        <taxon>Brassicaceae</taxon>
        <taxon>Cardamineae</taxon>
        <taxon>Cardamine</taxon>
    </lineage>
</organism>
<feature type="domain" description="PWWP" evidence="2">
    <location>
        <begin position="106"/>
        <end position="169"/>
    </location>
</feature>
<dbReference type="Proteomes" id="UP001558713">
    <property type="component" value="Unassembled WGS sequence"/>
</dbReference>
<dbReference type="InterPro" id="IPR000313">
    <property type="entry name" value="PWWP_dom"/>
</dbReference>
<sequence length="394" mass="44400">MSTEPGGVESDSNADLSANASRFEYGVAHTSETLTDPVSFQAQDLLVKLTGVERKGCVSAHGDNICNVVDSDDIGENLDGVVLAGSDLLKSKDKNGFANENLKLFESDLVWAKIRSYPWWPGQVLDSSVASKNAMKHFKKGKGNLLVAYFGDSTVAWNNAFQIKPFHQHFSLMQKQSNSEKFLDAIDCVLEEVSRRVEFGLSCPCISKEAYNKLKTQNIISPGIREDSRLRYGGDMLSDAMSFKPAKLVAYMKDLACFPSYDATEKLQFVTNRSQLLAFQQWKDYSHFLEYETFLRSVESTVPKASLLEPNTDDYNDNDEHKQMFDFEDKSRTDEKTQEKTLSDFNAKKRFGSKSTEELDGKSHADKKRKVESSEVDISEKKDQEQPAKRGFRV</sequence>
<protein>
    <submittedName>
        <fullName evidence="3">PWWP domain-containing protein 5</fullName>
    </submittedName>
</protein>
<dbReference type="InterPro" id="IPR053063">
    <property type="entry name" value="PWWP_domain_containing_PDP"/>
</dbReference>
<accession>A0ABD1AFA7</accession>
<dbReference type="SUPFAM" id="SSF63748">
    <property type="entry name" value="Tudor/PWWP/MBT"/>
    <property type="match status" value="1"/>
</dbReference>
<evidence type="ECO:0000259" key="2">
    <source>
        <dbReference type="PROSITE" id="PS50812"/>
    </source>
</evidence>